<feature type="domain" description="DUF7831" evidence="1">
    <location>
        <begin position="4"/>
        <end position="114"/>
    </location>
</feature>
<reference evidence="2 3" key="1">
    <citation type="journal article" date="2014" name="Int. J. Syst. Evol. Microbiol.">
        <title>Complete genome sequence of Corynebacterium casei LMG S-19264T (=DSM 44701T), isolated from a smear-ripened cheese.</title>
        <authorList>
            <consortium name="US DOE Joint Genome Institute (JGI-PGF)"/>
            <person name="Walter F."/>
            <person name="Albersmeier A."/>
            <person name="Kalinowski J."/>
            <person name="Ruckert C."/>
        </authorList>
    </citation>
    <scope>NUCLEOTIDE SEQUENCE [LARGE SCALE GENOMIC DNA]</scope>
    <source>
        <strain evidence="2 3">CGMCC 1.15896</strain>
    </source>
</reference>
<name>A0A916W3T9_9HYPH</name>
<evidence type="ECO:0000259" key="1">
    <source>
        <dbReference type="Pfam" id="PF25176"/>
    </source>
</evidence>
<dbReference type="Pfam" id="PF25176">
    <property type="entry name" value="DUF7831"/>
    <property type="match status" value="1"/>
</dbReference>
<gene>
    <name evidence="2" type="ORF">GCM10011499_37560</name>
</gene>
<comment type="caution">
    <text evidence="2">The sequence shown here is derived from an EMBL/GenBank/DDBJ whole genome shotgun (WGS) entry which is preliminary data.</text>
</comment>
<dbReference type="AlphaFoldDB" id="A0A916W3T9"/>
<evidence type="ECO:0000313" key="2">
    <source>
        <dbReference type="EMBL" id="GGA63692.1"/>
    </source>
</evidence>
<evidence type="ECO:0000313" key="3">
    <source>
        <dbReference type="Proteomes" id="UP000596977"/>
    </source>
</evidence>
<dbReference type="InterPro" id="IPR057153">
    <property type="entry name" value="DUF7831"/>
</dbReference>
<dbReference type="RefSeq" id="WP_127071817.1">
    <property type="nucleotide sequence ID" value="NZ_BMKB01000010.1"/>
</dbReference>
<protein>
    <recommendedName>
        <fullName evidence="1">DUF7831 domain-containing protein</fullName>
    </recommendedName>
</protein>
<organism evidence="2 3">
    <name type="scientific">Pelagibacterium lentulum</name>
    <dbReference type="NCBI Taxonomy" id="2029865"/>
    <lineage>
        <taxon>Bacteria</taxon>
        <taxon>Pseudomonadati</taxon>
        <taxon>Pseudomonadota</taxon>
        <taxon>Alphaproteobacteria</taxon>
        <taxon>Hyphomicrobiales</taxon>
        <taxon>Devosiaceae</taxon>
        <taxon>Pelagibacterium</taxon>
    </lineage>
</organism>
<dbReference type="Proteomes" id="UP000596977">
    <property type="component" value="Unassembled WGS sequence"/>
</dbReference>
<sequence length="128" mass="13777">MPVKYLKWYSRELLQAEPEARFAFGDNCSRVGRGGQAAACRDEPNAIGVATLYAPGLFYDPADPVALAHVSNDLAKVARELAAGITVYAPIDGLGTGLARLPEHAPNLHRLIVAFFRAAPGETCPWKD</sequence>
<dbReference type="EMBL" id="BMKB01000010">
    <property type="protein sequence ID" value="GGA63692.1"/>
    <property type="molecule type" value="Genomic_DNA"/>
</dbReference>
<accession>A0A916W3T9</accession>
<proteinExistence type="predicted"/>
<keyword evidence="3" id="KW-1185">Reference proteome</keyword>
<dbReference type="OrthoDB" id="7999122at2"/>